<evidence type="ECO:0000313" key="3">
    <source>
        <dbReference type="Proteomes" id="UP001148189"/>
    </source>
</evidence>
<dbReference type="RefSeq" id="WP_273866741.1">
    <property type="nucleotide sequence ID" value="NZ_JAMDHE010000029.1"/>
</dbReference>
<organism evidence="2 3">
    <name type="scientific">Pseudomonas shahriarae</name>
    <dbReference type="NCBI Taxonomy" id="2745512"/>
    <lineage>
        <taxon>Bacteria</taxon>
        <taxon>Pseudomonadati</taxon>
        <taxon>Pseudomonadota</taxon>
        <taxon>Gammaproteobacteria</taxon>
        <taxon>Pseudomonadales</taxon>
        <taxon>Pseudomonadaceae</taxon>
        <taxon>Pseudomonas</taxon>
    </lineage>
</organism>
<dbReference type="Pfam" id="PF21217">
    <property type="entry name" value="PaaA2"/>
    <property type="match status" value="1"/>
</dbReference>
<gene>
    <name evidence="2" type="ORF">M5G21_20020</name>
</gene>
<protein>
    <submittedName>
        <fullName evidence="2">Antitoxin</fullName>
    </submittedName>
</protein>
<dbReference type="Gene3D" id="6.20.450.20">
    <property type="match status" value="1"/>
</dbReference>
<dbReference type="EMBL" id="JAMDHD010000031">
    <property type="protein sequence ID" value="MDD0987250.1"/>
    <property type="molecule type" value="Genomic_DNA"/>
</dbReference>
<proteinExistence type="predicted"/>
<name>A0ABT5NHN6_9PSED</name>
<keyword evidence="3" id="KW-1185">Reference proteome</keyword>
<sequence>MSPADTQEPAASYDLWFRSKVNTALDDPSRGVPHEQVMAEMRALIDARVARHSID</sequence>
<evidence type="ECO:0000259" key="1">
    <source>
        <dbReference type="Pfam" id="PF21217"/>
    </source>
</evidence>
<comment type="caution">
    <text evidence="2">The sequence shown here is derived from an EMBL/GenBank/DDBJ whole genome shotgun (WGS) entry which is preliminary data.</text>
</comment>
<dbReference type="Proteomes" id="UP001148189">
    <property type="component" value="Unassembled WGS sequence"/>
</dbReference>
<dbReference type="InterPro" id="IPR048851">
    <property type="entry name" value="PaaA2_dom"/>
</dbReference>
<feature type="domain" description="Stability determinant" evidence="1">
    <location>
        <begin position="8"/>
        <end position="40"/>
    </location>
</feature>
<accession>A0ABT5NHN6</accession>
<reference evidence="2" key="1">
    <citation type="submission" date="2022-05" db="EMBL/GenBank/DDBJ databases">
        <title>Novel Pseudomonas spp. Isolated from a Rainbow Trout Aquaculture Facility.</title>
        <authorList>
            <person name="Testerman T."/>
            <person name="Graf J."/>
        </authorList>
    </citation>
    <scope>NUCLEOTIDE SEQUENCE</scope>
    <source>
        <strain evidence="2">ID1050</strain>
    </source>
</reference>
<evidence type="ECO:0000313" key="2">
    <source>
        <dbReference type="EMBL" id="MDD0987250.1"/>
    </source>
</evidence>